<reference evidence="2" key="1">
    <citation type="submission" date="2025-02" db="EMBL/GenBank/DDBJ databases">
        <authorList>
            <consortium name="NCBI Genome Project"/>
        </authorList>
    </citation>
    <scope>NUCLEOTIDE SEQUENCE</scope>
</reference>
<gene>
    <name evidence="2" type="ORF">An07g03900</name>
</gene>
<evidence type="ECO:0000256" key="1">
    <source>
        <dbReference type="SAM" id="MobiDB-lite"/>
    </source>
</evidence>
<sequence length="78" mass="8338">MADPHDQRHPGLPPRSDAGACETMSQFSRPMRDNARKVSLASRPISDAAKGKVGLNGRNNPSVAEVVDADRISLVLSD</sequence>
<feature type="region of interest" description="Disordered" evidence="1">
    <location>
        <begin position="1"/>
        <end position="21"/>
    </location>
</feature>
<dbReference type="GeneID" id="84591352"/>
<protein>
    <submittedName>
        <fullName evidence="2">Uncharacterized protein</fullName>
    </submittedName>
</protein>
<proteinExistence type="predicted"/>
<dbReference type="VEuPathDB" id="FungiDB:An07g03900"/>
<name>A0AAJ8E3C2_ASPNG</name>
<reference evidence="2" key="2">
    <citation type="submission" date="2025-08" db="UniProtKB">
        <authorList>
            <consortium name="RefSeq"/>
        </authorList>
    </citation>
    <scope>IDENTIFICATION</scope>
</reference>
<dbReference type="AlphaFoldDB" id="A0AAJ8E3C2"/>
<evidence type="ECO:0000313" key="2">
    <source>
        <dbReference type="RefSeq" id="XP_059605359.1"/>
    </source>
</evidence>
<dbReference type="KEGG" id="ang:An07g03900"/>
<dbReference type="RefSeq" id="XP_059605359.1">
    <property type="nucleotide sequence ID" value="XM_059748375.1"/>
</dbReference>
<organism evidence="2">
    <name type="scientific">Aspergillus niger</name>
    <dbReference type="NCBI Taxonomy" id="5061"/>
    <lineage>
        <taxon>Eukaryota</taxon>
        <taxon>Fungi</taxon>
        <taxon>Dikarya</taxon>
        <taxon>Ascomycota</taxon>
        <taxon>Pezizomycotina</taxon>
        <taxon>Eurotiomycetes</taxon>
        <taxon>Eurotiomycetidae</taxon>
        <taxon>Eurotiales</taxon>
        <taxon>Aspergillaceae</taxon>
        <taxon>Aspergillus</taxon>
        <taxon>Aspergillus subgen. Circumdati</taxon>
    </lineage>
</organism>
<accession>A0AAJ8E3C2</accession>